<dbReference type="SMART" id="SM00046">
    <property type="entry name" value="DAGKc"/>
    <property type="match status" value="1"/>
</dbReference>
<evidence type="ECO:0000259" key="5">
    <source>
        <dbReference type="PROSITE" id="PS50146"/>
    </source>
</evidence>
<organism evidence="6 7">
    <name type="scientific">Segnochrobactrum spirostomi</name>
    <dbReference type="NCBI Taxonomy" id="2608987"/>
    <lineage>
        <taxon>Bacteria</taxon>
        <taxon>Pseudomonadati</taxon>
        <taxon>Pseudomonadota</taxon>
        <taxon>Alphaproteobacteria</taxon>
        <taxon>Hyphomicrobiales</taxon>
        <taxon>Segnochrobactraceae</taxon>
        <taxon>Segnochrobactrum</taxon>
    </lineage>
</organism>
<keyword evidence="2" id="KW-0547">Nucleotide-binding</keyword>
<dbReference type="GO" id="GO:0016301">
    <property type="term" value="F:kinase activity"/>
    <property type="evidence" value="ECO:0007669"/>
    <property type="project" value="UniProtKB-KW"/>
</dbReference>
<dbReference type="GO" id="GO:0005524">
    <property type="term" value="F:ATP binding"/>
    <property type="evidence" value="ECO:0007669"/>
    <property type="project" value="UniProtKB-KW"/>
</dbReference>
<proteinExistence type="predicted"/>
<accession>A0A6A7Y2U8</accession>
<protein>
    <submittedName>
        <fullName evidence="6">Lipid kinase</fullName>
    </submittedName>
</protein>
<reference evidence="6 7" key="1">
    <citation type="submission" date="2019-09" db="EMBL/GenBank/DDBJ databases">
        <title>Segnochrobactrum spirostomi gen. nov., sp. nov., isolated from the ciliate Spirostomum cf. yagiui and description of a novel family, Segnochrobactraceae fam. nov. within the order Rhizobiales of the class Alphaproteobacteria.</title>
        <authorList>
            <person name="Akter S."/>
            <person name="Shazib S.U.A."/>
            <person name="Shin M.K."/>
        </authorList>
    </citation>
    <scope>NUCLEOTIDE SEQUENCE [LARGE SCALE GENOMIC DNA]</scope>
    <source>
        <strain evidence="6 7">Sp-1</strain>
    </source>
</reference>
<evidence type="ECO:0000256" key="4">
    <source>
        <dbReference type="ARBA" id="ARBA00022840"/>
    </source>
</evidence>
<dbReference type="GO" id="GO:0008654">
    <property type="term" value="P:phospholipid biosynthetic process"/>
    <property type="evidence" value="ECO:0007669"/>
    <property type="project" value="InterPro"/>
</dbReference>
<evidence type="ECO:0000256" key="1">
    <source>
        <dbReference type="ARBA" id="ARBA00022679"/>
    </source>
</evidence>
<evidence type="ECO:0000256" key="2">
    <source>
        <dbReference type="ARBA" id="ARBA00022741"/>
    </source>
</evidence>
<gene>
    <name evidence="6" type="ORF">F0357_12320</name>
</gene>
<keyword evidence="4" id="KW-0067">ATP-binding</keyword>
<evidence type="ECO:0000313" key="6">
    <source>
        <dbReference type="EMBL" id="MQT13413.1"/>
    </source>
</evidence>
<keyword evidence="1" id="KW-0808">Transferase</keyword>
<dbReference type="InterPro" id="IPR045540">
    <property type="entry name" value="YegS/DAGK_C"/>
</dbReference>
<comment type="caution">
    <text evidence="6">The sequence shown here is derived from an EMBL/GenBank/DDBJ whole genome shotgun (WGS) entry which is preliminary data.</text>
</comment>
<sequence>MIATPKRVLLLANPKSGRAATGLDGVRTILAEAGIAVTHRPTESADALDAAIRREAEAYDAVALAGGDGTVNAAAAALKATRVPVALLPFGTANDLARSLAIPIGAPAARLLFEGRTRRIDLGHVNDHLFVNAASIGLPVWVARRQTAELKRRLKVLSYPIAAVQALRDTHRFRATITVDGVATRVKVVQITVGNGVNFGGGLRLGRDAALDDGLLDVFAIEADSFGDLVRAGIAIRFGRQDLDPLTHTFRGRTVRIETHTPHAVNTDGEVTTTTPADFHVDAGVLTIFVPR</sequence>
<dbReference type="NCBIfam" id="TIGR00147">
    <property type="entry name" value="YegS/Rv2252/BmrU family lipid kinase"/>
    <property type="match status" value="1"/>
</dbReference>
<name>A0A6A7Y2U8_9HYPH</name>
<dbReference type="AlphaFoldDB" id="A0A6A7Y2U8"/>
<dbReference type="InterPro" id="IPR016064">
    <property type="entry name" value="NAD/diacylglycerol_kinase_sf"/>
</dbReference>
<dbReference type="Gene3D" id="3.40.50.10330">
    <property type="entry name" value="Probable inorganic polyphosphate/atp-NAD kinase, domain 1"/>
    <property type="match status" value="1"/>
</dbReference>
<dbReference type="InterPro" id="IPR005218">
    <property type="entry name" value="Diacylglycerol/lipid_kinase"/>
</dbReference>
<dbReference type="Proteomes" id="UP000332515">
    <property type="component" value="Unassembled WGS sequence"/>
</dbReference>
<dbReference type="EMBL" id="VWNA01000001">
    <property type="protein sequence ID" value="MQT13413.1"/>
    <property type="molecule type" value="Genomic_DNA"/>
</dbReference>
<feature type="domain" description="DAGKc" evidence="5">
    <location>
        <begin position="3"/>
        <end position="129"/>
    </location>
</feature>
<dbReference type="SUPFAM" id="SSF111331">
    <property type="entry name" value="NAD kinase/diacylglycerol kinase-like"/>
    <property type="match status" value="1"/>
</dbReference>
<dbReference type="InterPro" id="IPR050187">
    <property type="entry name" value="Lipid_Phosphate_FormReg"/>
</dbReference>
<dbReference type="PANTHER" id="PTHR12358:SF54">
    <property type="entry name" value="SPHINGOSINE KINASE RELATED PROTEIN"/>
    <property type="match status" value="1"/>
</dbReference>
<dbReference type="NCBIfam" id="NF009604">
    <property type="entry name" value="PRK13057.1"/>
    <property type="match status" value="1"/>
</dbReference>
<keyword evidence="3 6" id="KW-0418">Kinase</keyword>
<dbReference type="PROSITE" id="PS50146">
    <property type="entry name" value="DAGK"/>
    <property type="match status" value="1"/>
</dbReference>
<dbReference type="Pfam" id="PF00781">
    <property type="entry name" value="DAGK_cat"/>
    <property type="match status" value="1"/>
</dbReference>
<dbReference type="InterPro" id="IPR017438">
    <property type="entry name" value="ATP-NAD_kinase_N"/>
</dbReference>
<evidence type="ECO:0000313" key="7">
    <source>
        <dbReference type="Proteomes" id="UP000332515"/>
    </source>
</evidence>
<keyword evidence="7" id="KW-1185">Reference proteome</keyword>
<dbReference type="Pfam" id="PF19279">
    <property type="entry name" value="YegS_C"/>
    <property type="match status" value="1"/>
</dbReference>
<dbReference type="InterPro" id="IPR001206">
    <property type="entry name" value="Diacylglycerol_kinase_cat_dom"/>
</dbReference>
<dbReference type="Gene3D" id="2.60.200.40">
    <property type="match status" value="1"/>
</dbReference>
<dbReference type="PANTHER" id="PTHR12358">
    <property type="entry name" value="SPHINGOSINE KINASE"/>
    <property type="match status" value="1"/>
</dbReference>
<dbReference type="RefSeq" id="WP_153481927.1">
    <property type="nucleotide sequence ID" value="NZ_VWNA01000001.1"/>
</dbReference>
<evidence type="ECO:0000256" key="3">
    <source>
        <dbReference type="ARBA" id="ARBA00022777"/>
    </source>
</evidence>